<keyword evidence="6 15" id="KW-0418">Kinase</keyword>
<keyword evidence="12" id="KW-1133">Transmembrane helix</keyword>
<evidence type="ECO:0000256" key="3">
    <source>
        <dbReference type="ARBA" id="ARBA00022729"/>
    </source>
</evidence>
<keyword evidence="7 10" id="KW-0067">ATP-binding</keyword>
<dbReference type="FunFam" id="1.10.510.10:FF:000336">
    <property type="entry name" value="Cysteine-rich receptor-like protein kinase 2"/>
    <property type="match status" value="1"/>
</dbReference>
<feature type="compositionally biased region" description="Low complexity" evidence="11">
    <location>
        <begin position="629"/>
        <end position="650"/>
    </location>
</feature>
<dbReference type="InterPro" id="IPR001245">
    <property type="entry name" value="Ser-Thr/Tyr_kinase_cat_dom"/>
</dbReference>
<comment type="caution">
    <text evidence="15">The sequence shown here is derived from an EMBL/GenBank/DDBJ whole genome shotgun (WGS) entry which is preliminary data.</text>
</comment>
<dbReference type="Pfam" id="PF07714">
    <property type="entry name" value="PK_Tyr_Ser-Thr"/>
    <property type="match status" value="1"/>
</dbReference>
<evidence type="ECO:0000256" key="8">
    <source>
        <dbReference type="ARBA" id="ARBA00023170"/>
    </source>
</evidence>
<organism evidence="15 16">
    <name type="scientific">Morella rubra</name>
    <name type="common">Chinese bayberry</name>
    <dbReference type="NCBI Taxonomy" id="262757"/>
    <lineage>
        <taxon>Eukaryota</taxon>
        <taxon>Viridiplantae</taxon>
        <taxon>Streptophyta</taxon>
        <taxon>Embryophyta</taxon>
        <taxon>Tracheophyta</taxon>
        <taxon>Spermatophyta</taxon>
        <taxon>Magnoliopsida</taxon>
        <taxon>eudicotyledons</taxon>
        <taxon>Gunneridae</taxon>
        <taxon>Pentapetalae</taxon>
        <taxon>rosids</taxon>
        <taxon>fabids</taxon>
        <taxon>Fagales</taxon>
        <taxon>Myricaceae</taxon>
        <taxon>Morella</taxon>
    </lineage>
</organism>
<keyword evidence="5 10" id="KW-0547">Nucleotide-binding</keyword>
<feature type="domain" description="Protein kinase" evidence="13">
    <location>
        <begin position="330"/>
        <end position="608"/>
    </location>
</feature>
<keyword evidence="4" id="KW-0677">Repeat</keyword>
<evidence type="ECO:0000259" key="13">
    <source>
        <dbReference type="PROSITE" id="PS50011"/>
    </source>
</evidence>
<evidence type="ECO:0000256" key="5">
    <source>
        <dbReference type="ARBA" id="ARBA00022741"/>
    </source>
</evidence>
<evidence type="ECO:0000256" key="10">
    <source>
        <dbReference type="PROSITE-ProRule" id="PRU10141"/>
    </source>
</evidence>
<dbReference type="FunFam" id="3.30.200.20:FF:000177">
    <property type="entry name" value="Cysteine-rich receptor-like protein kinase 2"/>
    <property type="match status" value="1"/>
</dbReference>
<dbReference type="InterPro" id="IPR000719">
    <property type="entry name" value="Prot_kinase_dom"/>
</dbReference>
<evidence type="ECO:0000256" key="11">
    <source>
        <dbReference type="SAM" id="MobiDB-lite"/>
    </source>
</evidence>
<evidence type="ECO:0000256" key="7">
    <source>
        <dbReference type="ARBA" id="ARBA00022840"/>
    </source>
</evidence>
<dbReference type="SMART" id="SM00220">
    <property type="entry name" value="S_TKc"/>
    <property type="match status" value="1"/>
</dbReference>
<dbReference type="SUPFAM" id="SSF56112">
    <property type="entry name" value="Protein kinase-like (PK-like)"/>
    <property type="match status" value="1"/>
</dbReference>
<dbReference type="InterPro" id="IPR002902">
    <property type="entry name" value="GNK2"/>
</dbReference>
<dbReference type="CDD" id="cd14066">
    <property type="entry name" value="STKc_IRAK"/>
    <property type="match status" value="1"/>
</dbReference>
<evidence type="ECO:0000313" key="16">
    <source>
        <dbReference type="Proteomes" id="UP000516437"/>
    </source>
</evidence>
<keyword evidence="3" id="KW-0732">Signal</keyword>
<dbReference type="Gene3D" id="1.10.510.10">
    <property type="entry name" value="Transferase(Phosphotransferase) domain 1"/>
    <property type="match status" value="1"/>
</dbReference>
<feature type="domain" description="Gnk2-homologous" evidence="14">
    <location>
        <begin position="142"/>
        <end position="247"/>
    </location>
</feature>
<dbReference type="AlphaFoldDB" id="A0A6A1VGW2"/>
<name>A0A6A1VGW2_9ROSI</name>
<feature type="transmembrane region" description="Helical" evidence="12">
    <location>
        <begin position="271"/>
        <end position="292"/>
    </location>
</feature>
<dbReference type="FunFam" id="3.30.430.20:FF:000014">
    <property type="entry name" value="Cysteine-rich receptor-like protein kinase 2"/>
    <property type="match status" value="1"/>
</dbReference>
<keyword evidence="1" id="KW-0723">Serine/threonine-protein kinase</keyword>
<dbReference type="PROSITE" id="PS50011">
    <property type="entry name" value="PROTEIN_KINASE_DOM"/>
    <property type="match status" value="1"/>
</dbReference>
<dbReference type="PROSITE" id="PS00107">
    <property type="entry name" value="PROTEIN_KINASE_ATP"/>
    <property type="match status" value="1"/>
</dbReference>
<dbReference type="InterPro" id="IPR038408">
    <property type="entry name" value="GNK2_sf"/>
</dbReference>
<reference evidence="15 16" key="1">
    <citation type="journal article" date="2019" name="Plant Biotechnol. J.">
        <title>The red bayberry genome and genetic basis of sex determination.</title>
        <authorList>
            <person name="Jia H.M."/>
            <person name="Jia H.J."/>
            <person name="Cai Q.L."/>
            <person name="Wang Y."/>
            <person name="Zhao H.B."/>
            <person name="Yang W.F."/>
            <person name="Wang G.Y."/>
            <person name="Li Y.H."/>
            <person name="Zhan D.L."/>
            <person name="Shen Y.T."/>
            <person name="Niu Q.F."/>
            <person name="Chang L."/>
            <person name="Qiu J."/>
            <person name="Zhao L."/>
            <person name="Xie H.B."/>
            <person name="Fu W.Y."/>
            <person name="Jin J."/>
            <person name="Li X.W."/>
            <person name="Jiao Y."/>
            <person name="Zhou C.C."/>
            <person name="Tu T."/>
            <person name="Chai C.Y."/>
            <person name="Gao J.L."/>
            <person name="Fan L.J."/>
            <person name="van de Weg E."/>
            <person name="Wang J.Y."/>
            <person name="Gao Z.S."/>
        </authorList>
    </citation>
    <scope>NUCLEOTIDE SEQUENCE [LARGE SCALE GENOMIC DNA]</scope>
    <source>
        <tissue evidence="15">Leaves</tissue>
    </source>
</reference>
<dbReference type="PROSITE" id="PS00108">
    <property type="entry name" value="PROTEIN_KINASE_ST"/>
    <property type="match status" value="1"/>
</dbReference>
<dbReference type="InterPro" id="IPR017441">
    <property type="entry name" value="Protein_kinase_ATP_BS"/>
</dbReference>
<sequence>MFRDRYGRILHGILAMTFIYWGWLLGQGAADPQINLLNKGCSTYNVSNAVDFYANLNATFSDLRAQLSNNSNPHFATAQQVRGSVYAMVQCRNYLSSADCMACFSAAVTQIRNCSAANGARVIYDGCFLRYESASFYDQTVLPGSEGICGNQTASQSTAFTSTVGGLVADLLVATPRINGFYAASTREVAVGGGNVYAVAQCVETATENGCQNCLKLASDNAQLCLPATDARAVDAGCFLRYSDTAFFADNQTTNISPFLGNGSSSKKKKAIIGGVVGGVGSLLIVAFLVWFKLSRRTKAPFRGDILGATELRGPVNYKYKDLKSATKNFSVENKLGEGGFGDVFKGTLKNGKVIAVKRLAIGQSSRAKADFESEVKLISNVHHRNLIRLLGCCGKGPEQLLVYEYMANSSLDKFLFGERRGSLNWKQRYDIILGTARGLAYLHEEFHVRIIHRDIKTSNILLDDDFQPKIADFGLARLLPEDQSHVSTRFAGTLGYTAPEYAIHGQLSEKADTYSFGVVVLEIICGQKSSEVKNEPEGEYLLERAWKMYENDMHFELVDETLDPKDYTAEEIKKIIEIALRCTQSSAALRPPMSEVVVSLKSKEGSLEHAPPTKPAYVDSDKKVRGDTSTSTGSSTSNATVSVSQVSGR</sequence>
<dbReference type="InterPro" id="IPR008271">
    <property type="entry name" value="Ser/Thr_kinase_AS"/>
</dbReference>
<evidence type="ECO:0000256" key="1">
    <source>
        <dbReference type="ARBA" id="ARBA00022527"/>
    </source>
</evidence>
<dbReference type="InterPro" id="IPR052059">
    <property type="entry name" value="CR_Ser/Thr_kinase"/>
</dbReference>
<dbReference type="GO" id="GO:0005524">
    <property type="term" value="F:ATP binding"/>
    <property type="evidence" value="ECO:0007669"/>
    <property type="project" value="UniProtKB-UniRule"/>
</dbReference>
<feature type="binding site" evidence="10">
    <location>
        <position position="358"/>
    </location>
    <ligand>
        <name>ATP</name>
        <dbReference type="ChEBI" id="CHEBI:30616"/>
    </ligand>
</feature>
<keyword evidence="9" id="KW-0325">Glycoprotein</keyword>
<proteinExistence type="predicted"/>
<dbReference type="InterPro" id="IPR011009">
    <property type="entry name" value="Kinase-like_dom_sf"/>
</dbReference>
<dbReference type="FunFam" id="3.30.430.20:FF:000017">
    <property type="entry name" value="Cysteine-rich receptor-like protein kinase 2"/>
    <property type="match status" value="1"/>
</dbReference>
<evidence type="ECO:0000256" key="12">
    <source>
        <dbReference type="SAM" id="Phobius"/>
    </source>
</evidence>
<dbReference type="PANTHER" id="PTHR47973">
    <property type="entry name" value="CYSTEINE-RICH RECEPTOR-LIKE PROTEIN KINASE 3"/>
    <property type="match status" value="1"/>
</dbReference>
<keyword evidence="12" id="KW-0472">Membrane</keyword>
<keyword evidence="12" id="KW-0812">Transmembrane</keyword>
<gene>
    <name evidence="15" type="ORF">CJ030_MR6G018083</name>
</gene>
<dbReference type="Pfam" id="PF01657">
    <property type="entry name" value="Stress-antifung"/>
    <property type="match status" value="2"/>
</dbReference>
<keyword evidence="16" id="KW-1185">Reference proteome</keyword>
<dbReference type="OrthoDB" id="4062651at2759"/>
<dbReference type="CDD" id="cd23509">
    <property type="entry name" value="Gnk2-like"/>
    <property type="match status" value="2"/>
</dbReference>
<evidence type="ECO:0000259" key="14">
    <source>
        <dbReference type="PROSITE" id="PS51473"/>
    </source>
</evidence>
<dbReference type="GO" id="GO:0004674">
    <property type="term" value="F:protein serine/threonine kinase activity"/>
    <property type="evidence" value="ECO:0007669"/>
    <property type="project" value="UniProtKB-KW"/>
</dbReference>
<evidence type="ECO:0000256" key="4">
    <source>
        <dbReference type="ARBA" id="ARBA00022737"/>
    </source>
</evidence>
<dbReference type="Gene3D" id="3.30.200.20">
    <property type="entry name" value="Phosphorylase Kinase, domain 1"/>
    <property type="match status" value="1"/>
</dbReference>
<dbReference type="EMBL" id="RXIC02000024">
    <property type="protein sequence ID" value="KAB1211097.1"/>
    <property type="molecule type" value="Genomic_DNA"/>
</dbReference>
<dbReference type="Proteomes" id="UP000516437">
    <property type="component" value="Chromosome 6"/>
</dbReference>
<accession>A0A6A1VGW2</accession>
<evidence type="ECO:0000313" key="15">
    <source>
        <dbReference type="EMBL" id="KAB1211097.1"/>
    </source>
</evidence>
<keyword evidence="2" id="KW-0808">Transferase</keyword>
<feature type="region of interest" description="Disordered" evidence="11">
    <location>
        <begin position="601"/>
        <end position="650"/>
    </location>
</feature>
<evidence type="ECO:0000256" key="2">
    <source>
        <dbReference type="ARBA" id="ARBA00022679"/>
    </source>
</evidence>
<dbReference type="Gene3D" id="3.30.430.20">
    <property type="entry name" value="Gnk2 domain, C-X8-C-X2-C motif"/>
    <property type="match status" value="2"/>
</dbReference>
<evidence type="ECO:0000256" key="9">
    <source>
        <dbReference type="ARBA" id="ARBA00023180"/>
    </source>
</evidence>
<dbReference type="PROSITE" id="PS51473">
    <property type="entry name" value="GNK2"/>
    <property type="match status" value="2"/>
</dbReference>
<feature type="domain" description="Gnk2-homologous" evidence="14">
    <location>
        <begin position="34"/>
        <end position="136"/>
    </location>
</feature>
<protein>
    <submittedName>
        <fullName evidence="15">Cysteine-rich receptor-like protein kinase 2</fullName>
    </submittedName>
</protein>
<keyword evidence="8 15" id="KW-0675">Receptor</keyword>
<evidence type="ECO:0000256" key="6">
    <source>
        <dbReference type="ARBA" id="ARBA00022777"/>
    </source>
</evidence>